<dbReference type="EMBL" id="CP067089">
    <property type="protein sequence ID" value="QQO09845.1"/>
    <property type="molecule type" value="Genomic_DNA"/>
</dbReference>
<evidence type="ECO:0000256" key="2">
    <source>
        <dbReference type="ARBA" id="ARBA00008520"/>
    </source>
</evidence>
<dbReference type="PANTHER" id="PTHR43649:SF12">
    <property type="entry name" value="DIACETYLCHITOBIOSE BINDING PROTEIN DASA"/>
    <property type="match status" value="1"/>
</dbReference>
<dbReference type="Pfam" id="PF01547">
    <property type="entry name" value="SBP_bac_1"/>
    <property type="match status" value="1"/>
</dbReference>
<name>A0A7T8BBA8_9SPIR</name>
<reference evidence="3" key="1">
    <citation type="submission" date="2021-01" db="EMBL/GenBank/DDBJ databases">
        <title>Description of Breznakiella homolactica.</title>
        <authorList>
            <person name="Song Y."/>
            <person name="Brune A."/>
        </authorList>
    </citation>
    <scope>NUCLEOTIDE SEQUENCE</scope>
    <source>
        <strain evidence="3">RmG30</strain>
    </source>
</reference>
<dbReference type="AlphaFoldDB" id="A0A7T8BBA8"/>
<dbReference type="SUPFAM" id="SSF53850">
    <property type="entry name" value="Periplasmic binding protein-like II"/>
    <property type="match status" value="1"/>
</dbReference>
<dbReference type="Proteomes" id="UP000595917">
    <property type="component" value="Chromosome"/>
</dbReference>
<evidence type="ECO:0000313" key="3">
    <source>
        <dbReference type="EMBL" id="QQO09845.1"/>
    </source>
</evidence>
<evidence type="ECO:0000256" key="1">
    <source>
        <dbReference type="ARBA" id="ARBA00004418"/>
    </source>
</evidence>
<comment type="similarity">
    <text evidence="2">Belongs to the bacterial solute-binding protein 1 family.</text>
</comment>
<dbReference type="InterPro" id="IPR006059">
    <property type="entry name" value="SBP"/>
</dbReference>
<dbReference type="GO" id="GO:0042597">
    <property type="term" value="C:periplasmic space"/>
    <property type="evidence" value="ECO:0007669"/>
    <property type="project" value="UniProtKB-SubCell"/>
</dbReference>
<protein>
    <submittedName>
        <fullName evidence="3">Extracellular solute-binding protein</fullName>
    </submittedName>
</protein>
<sequence length="407" mass="45648">MIAVLVITGCSKKEASGNGGASASPDQTLTLTIMSVDSTKSGYADWIADIEKACNLKITTIDMPTNTHDRQAKITTILSSGDSSVDIFTINDEMYTAFKNTGWLEPLQNTVMTGEVQQQYPQGYLKDMATARNGSIYTVPMYFNVLGFFVNQQKMKEAGLSSIDTYDDFITFITKTSGNGKWGYGGAWETTYVFNEIGTFVNLFGGDFFDWNNPKTQQAVKLMYDMCHSLKATPLSQLADQYDPMRQNLIDGTYASCFMWATQIARVRDAEAYGDDKIKMVVPPTFETRSAYCSAWHFVLNSASKNKEAARRFLTYSTTKEAGMSYSKTFGNMPARMDVIMDPSFSLTGIEEFRTYMQDVTIRGRPMVPETMEHIAGIGALFQQLVTDEINMDTFFRMAQQETEKYL</sequence>
<organism evidence="3 4">
    <name type="scientific">Breznakiella homolactica</name>
    <dbReference type="NCBI Taxonomy" id="2798577"/>
    <lineage>
        <taxon>Bacteria</taxon>
        <taxon>Pseudomonadati</taxon>
        <taxon>Spirochaetota</taxon>
        <taxon>Spirochaetia</taxon>
        <taxon>Spirochaetales</taxon>
        <taxon>Breznakiellaceae</taxon>
        <taxon>Breznakiella</taxon>
    </lineage>
</organism>
<dbReference type="Gene3D" id="3.40.190.10">
    <property type="entry name" value="Periplasmic binding protein-like II"/>
    <property type="match status" value="1"/>
</dbReference>
<comment type="subcellular location">
    <subcellularLocation>
        <location evidence="1">Periplasm</location>
    </subcellularLocation>
</comment>
<dbReference type="PANTHER" id="PTHR43649">
    <property type="entry name" value="ARABINOSE-BINDING PROTEIN-RELATED"/>
    <property type="match status" value="1"/>
</dbReference>
<dbReference type="RefSeq" id="WP_215627148.1">
    <property type="nucleotide sequence ID" value="NZ_CP067089.2"/>
</dbReference>
<accession>A0A7T8BBA8</accession>
<proteinExistence type="inferred from homology"/>
<gene>
    <name evidence="3" type="ORF">JFL75_02745</name>
</gene>
<evidence type="ECO:0000313" key="4">
    <source>
        <dbReference type="Proteomes" id="UP000595917"/>
    </source>
</evidence>
<dbReference type="InterPro" id="IPR050490">
    <property type="entry name" value="Bact_solute-bd_prot1"/>
</dbReference>
<keyword evidence="4" id="KW-1185">Reference proteome</keyword>
<dbReference type="KEGG" id="bhc:JFL75_02745"/>